<dbReference type="Proteomes" id="UP000198939">
    <property type="component" value="Unassembled WGS sequence"/>
</dbReference>
<evidence type="ECO:0000313" key="1">
    <source>
        <dbReference type="EMBL" id="SEP34989.1"/>
    </source>
</evidence>
<dbReference type="SUPFAM" id="SSF52540">
    <property type="entry name" value="P-loop containing nucleoside triphosphate hydrolases"/>
    <property type="match status" value="1"/>
</dbReference>
<proteinExistence type="predicted"/>
<comment type="caution">
    <text evidence="1">The sequence shown here is derived from an EMBL/GenBank/DDBJ whole genome shotgun (WGS) entry which is preliminary data.</text>
</comment>
<keyword evidence="2" id="KW-1185">Reference proteome</keyword>
<accession>A0ABY1AYV4</accession>
<dbReference type="InterPro" id="IPR027417">
    <property type="entry name" value="P-loop_NTPase"/>
</dbReference>
<gene>
    <name evidence="1" type="ORF">SAMN05216228_11012</name>
</gene>
<reference evidence="1 2" key="1">
    <citation type="submission" date="2016-10" db="EMBL/GenBank/DDBJ databases">
        <authorList>
            <person name="Varghese N."/>
            <person name="Submissions S."/>
        </authorList>
    </citation>
    <scope>NUCLEOTIDE SEQUENCE [LARGE SCALE GENOMIC DNA]</scope>
    <source>
        <strain evidence="1 2">CGMCC 1.7071</strain>
    </source>
</reference>
<evidence type="ECO:0000313" key="2">
    <source>
        <dbReference type="Proteomes" id="UP000198939"/>
    </source>
</evidence>
<protein>
    <submittedName>
        <fullName evidence="1">Uncharacterized protein</fullName>
    </submittedName>
</protein>
<sequence>MGHALDEFLATSIVCKWGIFNVSFLAIEAYGSPLSPLRDRTVETHRKERFRGTMYPDCWIKSGAPADRNGLLQALRSRGCNDTEAPGFQANVSRLKKASADELARLSAHARLRFGSGLSISRECDGPLLEAIAGGSLLVIGEPGAGKTSALVSAASRLSAAGGTVVLESVDRFPGVRIMSRAWPRVSQIRMDNSLVVFSRCNSSHLSPGTASGTPVSYSRTVSSECMAPGASSPVCQAFVRLCRSMIRSRSARWAARACSSSSLR</sequence>
<dbReference type="EMBL" id="FOCV01000101">
    <property type="protein sequence ID" value="SEP34989.1"/>
    <property type="molecule type" value="Genomic_DNA"/>
</dbReference>
<organism evidence="1 2">
    <name type="scientific">Rhizobium tibeticum</name>
    <dbReference type="NCBI Taxonomy" id="501024"/>
    <lineage>
        <taxon>Bacteria</taxon>
        <taxon>Pseudomonadati</taxon>
        <taxon>Pseudomonadota</taxon>
        <taxon>Alphaproteobacteria</taxon>
        <taxon>Hyphomicrobiales</taxon>
        <taxon>Rhizobiaceae</taxon>
        <taxon>Rhizobium/Agrobacterium group</taxon>
        <taxon>Rhizobium</taxon>
    </lineage>
</organism>
<name>A0ABY1AYV4_9HYPH</name>